<evidence type="ECO:0000256" key="5">
    <source>
        <dbReference type="ARBA" id="ARBA00022989"/>
    </source>
</evidence>
<name>A0A6A4WWY7_AMPAM</name>
<dbReference type="GO" id="GO:0005765">
    <property type="term" value="C:lysosomal membrane"/>
    <property type="evidence" value="ECO:0007669"/>
    <property type="project" value="TreeGrafter"/>
</dbReference>
<keyword evidence="7" id="KW-0325">Glycoprotein</keyword>
<dbReference type="EMBL" id="VIIS01000508">
    <property type="protein sequence ID" value="KAF0308190.1"/>
    <property type="molecule type" value="Genomic_DNA"/>
</dbReference>
<evidence type="ECO:0000256" key="7">
    <source>
        <dbReference type="ARBA" id="ARBA00023180"/>
    </source>
</evidence>
<dbReference type="OrthoDB" id="6248302at2759"/>
<comment type="caution">
    <text evidence="11">The sequence shown here is derived from an EMBL/GenBank/DDBJ whole genome shotgun (WGS) entry which is preliminary data.</text>
</comment>
<feature type="domain" description="Lysosome-associated membrane glycoprotein 2-like luminal" evidence="10">
    <location>
        <begin position="124"/>
        <end position="280"/>
    </location>
</feature>
<evidence type="ECO:0000256" key="2">
    <source>
        <dbReference type="ARBA" id="ARBA00022692"/>
    </source>
</evidence>
<dbReference type="Proteomes" id="UP000440578">
    <property type="component" value="Unassembled WGS sequence"/>
</dbReference>
<keyword evidence="4" id="KW-0967">Endosome</keyword>
<accession>A0A6A4WWY7</accession>
<protein>
    <submittedName>
        <fullName evidence="11">Lysosome-associated membrane glycoprotein 5</fullName>
    </submittedName>
</protein>
<dbReference type="PANTHER" id="PTHR11506:SF40">
    <property type="entry name" value="LYSOSOME-ASSOCIATED MEMBRANE GLYCOPROTEIN 5"/>
    <property type="match status" value="1"/>
</dbReference>
<reference evidence="11 12" key="1">
    <citation type="submission" date="2019-07" db="EMBL/GenBank/DDBJ databases">
        <title>Draft genome assembly of a fouling barnacle, Amphibalanus amphitrite (Darwin, 1854): The first reference genome for Thecostraca.</title>
        <authorList>
            <person name="Kim W."/>
        </authorList>
    </citation>
    <scope>NUCLEOTIDE SEQUENCE [LARGE SCALE GENOMIC DNA]</scope>
    <source>
        <strain evidence="11">SNU_AA5</strain>
        <tissue evidence="11">Soma without cirri and trophi</tissue>
    </source>
</reference>
<feature type="compositionally biased region" description="Basic and acidic residues" evidence="8">
    <location>
        <begin position="98"/>
        <end position="110"/>
    </location>
</feature>
<feature type="transmembrane region" description="Helical" evidence="9">
    <location>
        <begin position="307"/>
        <end position="329"/>
    </location>
</feature>
<evidence type="ECO:0000256" key="6">
    <source>
        <dbReference type="ARBA" id="ARBA00023136"/>
    </source>
</evidence>
<keyword evidence="12" id="KW-1185">Reference proteome</keyword>
<evidence type="ECO:0000256" key="8">
    <source>
        <dbReference type="SAM" id="MobiDB-lite"/>
    </source>
</evidence>
<feature type="region of interest" description="Disordered" evidence="8">
    <location>
        <begin position="1"/>
        <end position="114"/>
    </location>
</feature>
<evidence type="ECO:0000256" key="9">
    <source>
        <dbReference type="SAM" id="Phobius"/>
    </source>
</evidence>
<dbReference type="PANTHER" id="PTHR11506">
    <property type="entry name" value="LYSOSOME-ASSOCIATED MEMBRANE GLYCOPROTEIN"/>
    <property type="match status" value="1"/>
</dbReference>
<dbReference type="InterPro" id="IPR002000">
    <property type="entry name" value="Lysosome-assoc_membr_glycop"/>
</dbReference>
<gene>
    <name evidence="11" type="primary">lamp5_1</name>
    <name evidence="11" type="ORF">FJT64_020559</name>
</gene>
<keyword evidence="2 9" id="KW-0812">Transmembrane</keyword>
<dbReference type="AlphaFoldDB" id="A0A6A4WWY7"/>
<dbReference type="GO" id="GO:0072594">
    <property type="term" value="P:establishment of protein localization to organelle"/>
    <property type="evidence" value="ECO:0007669"/>
    <property type="project" value="TreeGrafter"/>
</dbReference>
<dbReference type="InterPro" id="IPR048528">
    <property type="entry name" value="Lamp2-like_luminal"/>
</dbReference>
<evidence type="ECO:0000259" key="10">
    <source>
        <dbReference type="Pfam" id="PF01299"/>
    </source>
</evidence>
<dbReference type="GO" id="GO:0005886">
    <property type="term" value="C:plasma membrane"/>
    <property type="evidence" value="ECO:0007669"/>
    <property type="project" value="TreeGrafter"/>
</dbReference>
<comment type="subcellular location">
    <subcellularLocation>
        <location evidence="1">Endosome membrane</location>
        <topology evidence="1">Single-pass type I membrane protein</topology>
    </subcellularLocation>
</comment>
<dbReference type="Gene3D" id="2.40.160.110">
    <property type="match status" value="1"/>
</dbReference>
<evidence type="ECO:0000313" key="11">
    <source>
        <dbReference type="EMBL" id="KAF0308190.1"/>
    </source>
</evidence>
<proteinExistence type="predicted"/>
<dbReference type="Pfam" id="PF01299">
    <property type="entry name" value="Lamp2-like_luminal"/>
    <property type="match status" value="1"/>
</dbReference>
<organism evidence="11 12">
    <name type="scientific">Amphibalanus amphitrite</name>
    <name type="common">Striped barnacle</name>
    <name type="synonym">Balanus amphitrite</name>
    <dbReference type="NCBI Taxonomy" id="1232801"/>
    <lineage>
        <taxon>Eukaryota</taxon>
        <taxon>Metazoa</taxon>
        <taxon>Ecdysozoa</taxon>
        <taxon>Arthropoda</taxon>
        <taxon>Crustacea</taxon>
        <taxon>Multicrustacea</taxon>
        <taxon>Cirripedia</taxon>
        <taxon>Thoracica</taxon>
        <taxon>Thoracicalcarea</taxon>
        <taxon>Balanomorpha</taxon>
        <taxon>Balanoidea</taxon>
        <taxon>Balanidae</taxon>
        <taxon>Amphibalaninae</taxon>
        <taxon>Amphibalanus</taxon>
    </lineage>
</organism>
<dbReference type="GO" id="GO:0031902">
    <property type="term" value="C:late endosome membrane"/>
    <property type="evidence" value="ECO:0007669"/>
    <property type="project" value="TreeGrafter"/>
</dbReference>
<evidence type="ECO:0000256" key="4">
    <source>
        <dbReference type="ARBA" id="ARBA00022753"/>
    </source>
</evidence>
<keyword evidence="3" id="KW-0732">Signal</keyword>
<keyword evidence="6 9" id="KW-0472">Membrane</keyword>
<evidence type="ECO:0000313" key="12">
    <source>
        <dbReference type="Proteomes" id="UP000440578"/>
    </source>
</evidence>
<evidence type="ECO:0000256" key="1">
    <source>
        <dbReference type="ARBA" id="ARBA00004530"/>
    </source>
</evidence>
<sequence length="343" mass="38939">MAIAVQAVKLPALERKTERQERRFMERHGHLRTTVQPPAPAPDSHSGSLDRAPTAKPGMVLNGDTEKETEKVAGQQQEQQQAPKQDPEQGQEPQPETEPEREKTPDKTPQESKVVTYQPVPDNAYAVFDHHGRICILATINADLEIVYYTEYDERKKLTVRLPDDAEVTGACARDNAEPVISLRWDHFDFSMFFKENDIGNTWYVSDMKLEYDADQLPEAKPRVGRQMLWMDRQMLHTLHLFGTPVDKAYFCTSKQDLDLYNGDGVRSASVILWDLHLQPYVRNGQFGASVNCPGVPVGRRRINETVPLAVGSTLATVTVLTIAGYAVWRHFKVKKFNYDTME</sequence>
<keyword evidence="5 9" id="KW-1133">Transmembrane helix</keyword>
<evidence type="ECO:0000256" key="3">
    <source>
        <dbReference type="ARBA" id="ARBA00022729"/>
    </source>
</evidence>
<feature type="compositionally biased region" description="Basic and acidic residues" evidence="8">
    <location>
        <begin position="12"/>
        <end position="28"/>
    </location>
</feature>
<feature type="compositionally biased region" description="Low complexity" evidence="8">
    <location>
        <begin position="73"/>
        <end position="94"/>
    </location>
</feature>